<dbReference type="InterPro" id="IPR036188">
    <property type="entry name" value="FAD/NAD-bd_sf"/>
</dbReference>
<comment type="caution">
    <text evidence="4">The sequence shown here is derived from an EMBL/GenBank/DDBJ whole genome shotgun (WGS) entry which is preliminary data.</text>
</comment>
<gene>
    <name evidence="4" type="ORF">N798_15290</name>
</gene>
<accession>A0ABR4XA55</accession>
<dbReference type="EMBL" id="AVPI01000063">
    <property type="protein sequence ID" value="KGN29151.1"/>
    <property type="molecule type" value="Genomic_DNA"/>
</dbReference>
<dbReference type="PANTHER" id="PTHR43539">
    <property type="entry name" value="FLAVIN-BINDING MONOOXYGENASE-LIKE PROTEIN (AFU_ORTHOLOGUE AFUA_4G09220)"/>
    <property type="match status" value="1"/>
</dbReference>
<dbReference type="PRINTS" id="PR00368">
    <property type="entry name" value="FADPNR"/>
</dbReference>
<dbReference type="PANTHER" id="PTHR43539:SF78">
    <property type="entry name" value="FLAVIN-CONTAINING MONOOXYGENASE"/>
    <property type="match status" value="1"/>
</dbReference>
<reference evidence="4 5" key="1">
    <citation type="submission" date="2013-08" db="EMBL/GenBank/DDBJ databases">
        <title>The genome sequence of Knoellia flava.</title>
        <authorList>
            <person name="Zhu W."/>
            <person name="Wang G."/>
        </authorList>
    </citation>
    <scope>NUCLEOTIDE SEQUENCE [LARGE SCALE GENOMIC DNA]</scope>
    <source>
        <strain evidence="4 5">TL1</strain>
    </source>
</reference>
<dbReference type="Pfam" id="PF07992">
    <property type="entry name" value="Pyr_redox_2"/>
    <property type="match status" value="1"/>
</dbReference>
<dbReference type="InterPro" id="IPR023753">
    <property type="entry name" value="FAD/NAD-binding_dom"/>
</dbReference>
<evidence type="ECO:0000313" key="5">
    <source>
        <dbReference type="Proteomes" id="UP000029990"/>
    </source>
</evidence>
<dbReference type="SUPFAM" id="SSF51905">
    <property type="entry name" value="FAD/NAD(P)-binding domain"/>
    <property type="match status" value="1"/>
</dbReference>
<protein>
    <submittedName>
        <fullName evidence="4">FAD-dependent pyridine nucleotide-disulfide oxidoreductase</fullName>
    </submittedName>
</protein>
<proteinExistence type="predicted"/>
<evidence type="ECO:0000256" key="1">
    <source>
        <dbReference type="ARBA" id="ARBA00023002"/>
    </source>
</evidence>
<name>A0ABR4XA55_9MICO</name>
<dbReference type="InterPro" id="IPR050982">
    <property type="entry name" value="Auxin_biosynth/cation_transpt"/>
</dbReference>
<feature type="region of interest" description="Disordered" evidence="2">
    <location>
        <begin position="353"/>
        <end position="377"/>
    </location>
</feature>
<feature type="domain" description="FAD/NAD(P)-binding" evidence="3">
    <location>
        <begin position="5"/>
        <end position="308"/>
    </location>
</feature>
<dbReference type="PRINTS" id="PR00411">
    <property type="entry name" value="PNDRDTASEI"/>
</dbReference>
<sequence length="377" mass="40861">MKVWDSIVVGAGQGGLSASHFLTRRGVEHLVLDANPAPGGAWQHRWDSLTMHDVHGVADLPGEPAPARSRERANVAVPRWFADYERLHDVPVVRPVEVDAVTSEVSDEGDLLVVQGSLDGQERAWRTRTLVNATGTWTRPNWPAYPGADDFIGEQFHTATYPGRDHLRGRRVVVVGAGASAVQFIGELAPIADTLWVTRRPPVWRTEEFGPRTGLQVVTEVERRVVAGLPPTSVVGATGLMLREQEQEAARLGAYADPRPMFERLVAHGVQWADGTVEPADVVLWATGFRSAVDHLEPLGLRGPEGGIPLRRVPGNVQAATTAVRDPRVHLVGYGPSASTIGASRAARQAALEVSRQVGATPPRRSSLRTEREELAS</sequence>
<dbReference type="Gene3D" id="3.50.50.60">
    <property type="entry name" value="FAD/NAD(P)-binding domain"/>
    <property type="match status" value="1"/>
</dbReference>
<organism evidence="4 5">
    <name type="scientific">Knoellia flava TL1</name>
    <dbReference type="NCBI Taxonomy" id="1385518"/>
    <lineage>
        <taxon>Bacteria</taxon>
        <taxon>Bacillati</taxon>
        <taxon>Actinomycetota</taxon>
        <taxon>Actinomycetes</taxon>
        <taxon>Micrococcales</taxon>
        <taxon>Intrasporangiaceae</taxon>
        <taxon>Knoellia</taxon>
    </lineage>
</organism>
<keyword evidence="5" id="KW-1185">Reference proteome</keyword>
<feature type="compositionally biased region" description="Basic and acidic residues" evidence="2">
    <location>
        <begin position="368"/>
        <end position="377"/>
    </location>
</feature>
<keyword evidence="1" id="KW-0560">Oxidoreductase</keyword>
<dbReference type="Proteomes" id="UP000029990">
    <property type="component" value="Unassembled WGS sequence"/>
</dbReference>
<evidence type="ECO:0000259" key="3">
    <source>
        <dbReference type="Pfam" id="PF07992"/>
    </source>
</evidence>
<evidence type="ECO:0000256" key="2">
    <source>
        <dbReference type="SAM" id="MobiDB-lite"/>
    </source>
</evidence>
<evidence type="ECO:0000313" key="4">
    <source>
        <dbReference type="EMBL" id="KGN29151.1"/>
    </source>
</evidence>